<dbReference type="Proteomes" id="UP001529272">
    <property type="component" value="Unassembled WGS sequence"/>
</dbReference>
<dbReference type="EMBL" id="CP015267">
    <property type="protein sequence ID" value="ASL14711.1"/>
    <property type="molecule type" value="Genomic_DNA"/>
</dbReference>
<dbReference type="Gene3D" id="1.10.357.10">
    <property type="entry name" value="Tetracycline Repressor, domain 2"/>
    <property type="match status" value="1"/>
</dbReference>
<sequence>MAQAAQQRRARDRHVPRVGRPPGRNGEETICRLVEAAVVNFGDRGYAGARMTEIAAAAGITHSSIYQYFTSKKELYRAAFEAAHAELLPEYVAAIQKADTLKGQIGAIFKASTLVHERHPAITPFLASIPVELRRHPELLASLQAESSPMMTVVQEIFDGGRRRGEIPSGARDEDMVVAFVGAAMGLGLLSHGMPNGRMGAAVEILLEAFDGRFFTA</sequence>
<feature type="compositionally biased region" description="Basic residues" evidence="5">
    <location>
        <begin position="8"/>
        <end position="17"/>
    </location>
</feature>
<dbReference type="SUPFAM" id="SSF48498">
    <property type="entry name" value="Tetracyclin repressor-like, C-terminal domain"/>
    <property type="match status" value="1"/>
</dbReference>
<evidence type="ECO:0000259" key="6">
    <source>
        <dbReference type="PROSITE" id="PS50977"/>
    </source>
</evidence>
<evidence type="ECO:0000256" key="1">
    <source>
        <dbReference type="ARBA" id="ARBA00023015"/>
    </source>
</evidence>
<dbReference type="RefSeq" id="WP_072501267.1">
    <property type="nucleotide sequence ID" value="NZ_CP012885.2"/>
</dbReference>
<gene>
    <name evidence="7" type="ORF">MYCOZU2_02297</name>
    <name evidence="8" type="ORF">QRB35_26940</name>
</gene>
<evidence type="ECO:0000256" key="4">
    <source>
        <dbReference type="PROSITE-ProRule" id="PRU00335"/>
    </source>
</evidence>
<feature type="domain" description="HTH tetR-type" evidence="6">
    <location>
        <begin position="27"/>
        <end position="87"/>
    </location>
</feature>
<dbReference type="EMBL" id="JASZZX010000042">
    <property type="protein sequence ID" value="MDM3929618.1"/>
    <property type="molecule type" value="Genomic_DNA"/>
</dbReference>
<dbReference type="InterPro" id="IPR036271">
    <property type="entry name" value="Tet_transcr_reg_TetR-rel_C_sf"/>
</dbReference>
<dbReference type="GO" id="GO:0003677">
    <property type="term" value="F:DNA binding"/>
    <property type="evidence" value="ECO:0007669"/>
    <property type="project" value="UniProtKB-UniRule"/>
</dbReference>
<keyword evidence="3" id="KW-0804">Transcription</keyword>
<name>A0A1Y0T493_MYCIT</name>
<dbReference type="SUPFAM" id="SSF46689">
    <property type="entry name" value="Homeodomain-like"/>
    <property type="match status" value="1"/>
</dbReference>
<dbReference type="Gene3D" id="1.10.10.60">
    <property type="entry name" value="Homeodomain-like"/>
    <property type="match status" value="1"/>
</dbReference>
<feature type="region of interest" description="Disordered" evidence="5">
    <location>
        <begin position="1"/>
        <end position="26"/>
    </location>
</feature>
<reference evidence="8" key="2">
    <citation type="submission" date="2023-06" db="EMBL/GenBank/DDBJ databases">
        <title>Itaconate inhibition of nontuberculous mycobacteria.</title>
        <authorList>
            <person name="Breen P."/>
            <person name="Zimbric M."/>
            <person name="Caverly L."/>
        </authorList>
    </citation>
    <scope>NUCLEOTIDE SEQUENCE</scope>
    <source>
        <strain evidence="8">FLAC1071</strain>
    </source>
</reference>
<dbReference type="PRINTS" id="PR00455">
    <property type="entry name" value="HTHTETR"/>
</dbReference>
<proteinExistence type="predicted"/>
<keyword evidence="2 4" id="KW-0238">DNA-binding</keyword>
<accession>A0A1Y0T493</accession>
<dbReference type="PANTHER" id="PTHR47506">
    <property type="entry name" value="TRANSCRIPTIONAL REGULATORY PROTEIN"/>
    <property type="match status" value="1"/>
</dbReference>
<evidence type="ECO:0000256" key="2">
    <source>
        <dbReference type="ARBA" id="ARBA00023125"/>
    </source>
</evidence>
<reference evidence="8" key="3">
    <citation type="submission" date="2023-06" db="EMBL/GenBank/DDBJ databases">
        <authorList>
            <person name="Spilker T."/>
        </authorList>
    </citation>
    <scope>NUCLEOTIDE SEQUENCE</scope>
    <source>
        <strain evidence="8">FLAC1071</strain>
    </source>
</reference>
<dbReference type="PANTHER" id="PTHR47506:SF7">
    <property type="entry name" value="TRANSCRIPTIONAL REGULATORY PROTEIN"/>
    <property type="match status" value="1"/>
</dbReference>
<dbReference type="InterPro" id="IPR009057">
    <property type="entry name" value="Homeodomain-like_sf"/>
</dbReference>
<feature type="DNA-binding region" description="H-T-H motif" evidence="4">
    <location>
        <begin position="50"/>
        <end position="69"/>
    </location>
</feature>
<evidence type="ECO:0000313" key="9">
    <source>
        <dbReference type="Proteomes" id="UP000198286"/>
    </source>
</evidence>
<evidence type="ECO:0000313" key="10">
    <source>
        <dbReference type="Proteomes" id="UP001529272"/>
    </source>
</evidence>
<dbReference type="InterPro" id="IPR001647">
    <property type="entry name" value="HTH_TetR"/>
</dbReference>
<protein>
    <submittedName>
        <fullName evidence="7">TetR family transcriptional regulator</fullName>
    </submittedName>
    <submittedName>
        <fullName evidence="8">TetR/AcrR family transcriptional regulator</fullName>
    </submittedName>
</protein>
<evidence type="ECO:0000256" key="3">
    <source>
        <dbReference type="ARBA" id="ARBA00023163"/>
    </source>
</evidence>
<evidence type="ECO:0000256" key="5">
    <source>
        <dbReference type="SAM" id="MobiDB-lite"/>
    </source>
</evidence>
<keyword evidence="10" id="KW-1185">Reference proteome</keyword>
<dbReference type="STRING" id="222805.AN480_10645"/>
<evidence type="ECO:0000313" key="8">
    <source>
        <dbReference type="EMBL" id="MDM3929618.1"/>
    </source>
</evidence>
<evidence type="ECO:0000313" key="7">
    <source>
        <dbReference type="EMBL" id="ASL14711.1"/>
    </source>
</evidence>
<keyword evidence="1" id="KW-0805">Transcription regulation</keyword>
<dbReference type="Proteomes" id="UP000198286">
    <property type="component" value="Chromosome"/>
</dbReference>
<dbReference type="PROSITE" id="PS50977">
    <property type="entry name" value="HTH_TETR_2"/>
    <property type="match status" value="1"/>
</dbReference>
<dbReference type="Pfam" id="PF00440">
    <property type="entry name" value="TetR_N"/>
    <property type="match status" value="1"/>
</dbReference>
<dbReference type="AlphaFoldDB" id="A0A1Y0T493"/>
<reference evidence="7 9" key="1">
    <citation type="journal article" date="2017" name="Lancet Infect. Dis.">
        <title>Global outbreak of severe Mycobacterium chimaera disease after cardiac surgery: a molecular epidemiological study.</title>
        <authorList>
            <person name="van Ingen J."/>
            <person name="Kohl T."/>
            <person name="Kranzer K."/>
            <person name="Hasse B."/>
            <person name="Keller P."/>
            <person name="Szafranska A."/>
            <person name="Hillemann D."/>
            <person name="Chand M."/>
            <person name="Schreiber P."/>
            <person name="Sommerstein R."/>
            <person name="Berger C."/>
            <person name="Genoni M."/>
            <person name="Ruegg C."/>
            <person name="Troillet N."/>
            <person name="Widmer A.F."/>
            <person name="Becker S.L."/>
            <person name="Herrmann M."/>
            <person name="Eckmanns T."/>
            <person name="Haller S."/>
            <person name="Hoeller C."/>
            <person name="Debast S.B."/>
            <person name="Wolfhagen M.J."/>
            <person name="Hopman J."/>
            <person name="Kluytmans J."/>
            <person name="Langelaar M."/>
            <person name="Notermans D.W."/>
            <person name="ten Oever J."/>
            <person name="van den Barselaar P."/>
            <person name="Vonk A.B.A."/>
            <person name="Vos M.C."/>
            <person name="Ahmed N."/>
            <person name="Brown T."/>
            <person name="Crook D."/>
            <person name="Lamagni T."/>
            <person name="Phin N."/>
            <person name="Smith E.G."/>
            <person name="Zambon M."/>
            <person name="Serr A."/>
            <person name="Goetting T."/>
            <person name="Ebner W."/>
            <person name="Thuermer A."/>
            <person name="Utpatel C."/>
            <person name="Sproer C."/>
            <person name="Bunk B."/>
            <person name="Nubel U."/>
            <person name="Bloemberg G."/>
            <person name="Bottger E."/>
            <person name="Niemann S."/>
            <person name="Wagner D."/>
            <person name="Sax H."/>
        </authorList>
    </citation>
    <scope>NUCLEOTIDE SEQUENCE [LARGE SCALE GENOMIC DNA]</scope>
    <source>
        <strain evidence="7 9">ZUERICH-2</strain>
    </source>
</reference>
<organism evidence="7 9">
    <name type="scientific">Mycobacterium intracellulare subsp. chimaera</name>
    <dbReference type="NCBI Taxonomy" id="222805"/>
    <lineage>
        <taxon>Bacteria</taxon>
        <taxon>Bacillati</taxon>
        <taxon>Actinomycetota</taxon>
        <taxon>Actinomycetes</taxon>
        <taxon>Mycobacteriales</taxon>
        <taxon>Mycobacteriaceae</taxon>
        <taxon>Mycobacterium</taxon>
        <taxon>Mycobacterium avium complex (MAC)</taxon>
    </lineage>
</organism>